<accession>A0A8S1EIY0</accession>
<dbReference type="Proteomes" id="UP000494206">
    <property type="component" value="Unassembled WGS sequence"/>
</dbReference>
<sequence length="526" mass="61055">MENNRLGPTGQANPLVPLGPLGPADQPRLPGLQGPADPIRLPGPPEPADRPGPADPAGPPVQLRLPMPPFPIHINDVYGIAILNRGSLDPNPHIHLELGCYPLSEDRLRNLYSLVFDDEDEKQVYDKKRSYVHISGKYVLEQSEVQLLSDFELRTIKQLLALRDVECGVILYDQQTVCPSLPIIFHLKSAQFVRNYEYAMKCRGLKQVLVLCAEDMMKFWCESFYEYFPEARVRVFHPTVNPLLEAQDFLKKISASNFVEILITTHDKYNYNYVELNSVLWSCLIVDKAEMLRETPQGFKYIKEIPTPFRILTTYTSFEGDLISLHEYIEVCAPGWFTSNYDPMKIEETIATEISEENENGFTKTLIRQLVTEMEKIIIIRREDGYQGSDVMKYVEFFFDKKTQDFFKFLKDPGLNLGVCHWRDDTIAFRRPWYTALPGYNSQERYLCRKFVFDMKVEMAKAIYAQASPEMYENRDAMMSIFDLHLRKGIKLYHFNTVWEYLKDNNQGDHYIIRPEILPLILNIDK</sequence>
<evidence type="ECO:0000259" key="2">
    <source>
        <dbReference type="Pfam" id="PF00176"/>
    </source>
</evidence>
<organism evidence="3 4">
    <name type="scientific">Caenorhabditis bovis</name>
    <dbReference type="NCBI Taxonomy" id="2654633"/>
    <lineage>
        <taxon>Eukaryota</taxon>
        <taxon>Metazoa</taxon>
        <taxon>Ecdysozoa</taxon>
        <taxon>Nematoda</taxon>
        <taxon>Chromadorea</taxon>
        <taxon>Rhabditida</taxon>
        <taxon>Rhabditina</taxon>
        <taxon>Rhabditomorpha</taxon>
        <taxon>Rhabditoidea</taxon>
        <taxon>Rhabditidae</taxon>
        <taxon>Peloderinae</taxon>
        <taxon>Caenorhabditis</taxon>
    </lineage>
</organism>
<feature type="region of interest" description="Disordered" evidence="1">
    <location>
        <begin position="1"/>
        <end position="64"/>
    </location>
</feature>
<evidence type="ECO:0000256" key="1">
    <source>
        <dbReference type="SAM" id="MobiDB-lite"/>
    </source>
</evidence>
<proteinExistence type="predicted"/>
<comment type="caution">
    <text evidence="3">The sequence shown here is derived from an EMBL/GenBank/DDBJ whole genome shotgun (WGS) entry which is preliminary data.</text>
</comment>
<dbReference type="AlphaFoldDB" id="A0A8S1EIY0"/>
<protein>
    <recommendedName>
        <fullName evidence="2">SNF2 N-terminal domain-containing protein</fullName>
    </recommendedName>
</protein>
<dbReference type="InterPro" id="IPR027417">
    <property type="entry name" value="P-loop_NTPase"/>
</dbReference>
<dbReference type="SUPFAM" id="SSF52540">
    <property type="entry name" value="P-loop containing nucleoside triphosphate hydrolases"/>
    <property type="match status" value="1"/>
</dbReference>
<keyword evidence="4" id="KW-1185">Reference proteome</keyword>
<gene>
    <name evidence="3" type="ORF">CBOVIS_LOCUS2958</name>
</gene>
<feature type="domain" description="SNF2 N-terminal" evidence="2">
    <location>
        <begin position="157"/>
        <end position="379"/>
    </location>
</feature>
<dbReference type="InterPro" id="IPR038718">
    <property type="entry name" value="SNF2-like_sf"/>
</dbReference>
<dbReference type="Gene3D" id="3.40.50.10810">
    <property type="entry name" value="Tandem AAA-ATPase domain"/>
    <property type="match status" value="1"/>
</dbReference>
<evidence type="ECO:0000313" key="4">
    <source>
        <dbReference type="Proteomes" id="UP000494206"/>
    </source>
</evidence>
<dbReference type="GO" id="GO:0005524">
    <property type="term" value="F:ATP binding"/>
    <property type="evidence" value="ECO:0007669"/>
    <property type="project" value="InterPro"/>
</dbReference>
<evidence type="ECO:0000313" key="3">
    <source>
        <dbReference type="EMBL" id="CAB3399912.1"/>
    </source>
</evidence>
<dbReference type="Pfam" id="PF00176">
    <property type="entry name" value="SNF2-rel_dom"/>
    <property type="match status" value="1"/>
</dbReference>
<name>A0A8S1EIY0_9PELO</name>
<dbReference type="InterPro" id="IPR000330">
    <property type="entry name" value="SNF2_N"/>
</dbReference>
<dbReference type="EMBL" id="CADEPM010000002">
    <property type="protein sequence ID" value="CAB3399912.1"/>
    <property type="molecule type" value="Genomic_DNA"/>
</dbReference>
<reference evidence="3 4" key="1">
    <citation type="submission" date="2020-04" db="EMBL/GenBank/DDBJ databases">
        <authorList>
            <person name="Laetsch R D."/>
            <person name="Stevens L."/>
            <person name="Kumar S."/>
            <person name="Blaxter L. M."/>
        </authorList>
    </citation>
    <scope>NUCLEOTIDE SEQUENCE [LARGE SCALE GENOMIC DNA]</scope>
</reference>